<dbReference type="EMBL" id="JAENIJ010000044">
    <property type="protein sequence ID" value="MBK1884359.1"/>
    <property type="molecule type" value="Genomic_DNA"/>
</dbReference>
<dbReference type="RefSeq" id="WP_200273466.1">
    <property type="nucleotide sequence ID" value="NZ_JAENIJ010000044.1"/>
</dbReference>
<name>A0A934VYB4_9BACT</name>
<evidence type="ECO:0000256" key="1">
    <source>
        <dbReference type="SAM" id="Phobius"/>
    </source>
</evidence>
<feature type="transmembrane region" description="Helical" evidence="1">
    <location>
        <begin position="26"/>
        <end position="47"/>
    </location>
</feature>
<evidence type="ECO:0000313" key="3">
    <source>
        <dbReference type="Proteomes" id="UP000603141"/>
    </source>
</evidence>
<keyword evidence="1" id="KW-1133">Transmembrane helix</keyword>
<accession>A0A934VYB4</accession>
<gene>
    <name evidence="2" type="ORF">JIN85_18220</name>
</gene>
<keyword evidence="3" id="KW-1185">Reference proteome</keyword>
<evidence type="ECO:0000313" key="2">
    <source>
        <dbReference type="EMBL" id="MBK1884359.1"/>
    </source>
</evidence>
<organism evidence="2 3">
    <name type="scientific">Luteolibacter pohnpeiensis</name>
    <dbReference type="NCBI Taxonomy" id="454153"/>
    <lineage>
        <taxon>Bacteria</taxon>
        <taxon>Pseudomonadati</taxon>
        <taxon>Verrucomicrobiota</taxon>
        <taxon>Verrucomicrobiia</taxon>
        <taxon>Verrucomicrobiales</taxon>
        <taxon>Verrucomicrobiaceae</taxon>
        <taxon>Luteolibacter</taxon>
    </lineage>
</organism>
<dbReference type="Proteomes" id="UP000603141">
    <property type="component" value="Unassembled WGS sequence"/>
</dbReference>
<proteinExistence type="predicted"/>
<reference evidence="2" key="1">
    <citation type="submission" date="2021-01" db="EMBL/GenBank/DDBJ databases">
        <title>Modified the classification status of verrucomicrobia.</title>
        <authorList>
            <person name="Feng X."/>
        </authorList>
    </citation>
    <scope>NUCLEOTIDE SEQUENCE</scope>
    <source>
        <strain evidence="2">KCTC 22041</strain>
    </source>
</reference>
<keyword evidence="1" id="KW-0812">Transmembrane</keyword>
<dbReference type="AlphaFoldDB" id="A0A934VYB4"/>
<comment type="caution">
    <text evidence="2">The sequence shown here is derived from an EMBL/GenBank/DDBJ whole genome shotgun (WGS) entry which is preliminary data.</text>
</comment>
<sequence length="71" mass="7853">MLLNSVLACTFCGFHSQENPNDAAAWSIFFLLIVIVAVLAAVSFFLFRVINRERGSLDPSLCDDYVASESH</sequence>
<protein>
    <submittedName>
        <fullName evidence="2">Uncharacterized protein</fullName>
    </submittedName>
</protein>
<keyword evidence="1" id="KW-0472">Membrane</keyword>